<dbReference type="AlphaFoldDB" id="A0A0F9GJF4"/>
<sequence length="164" mass="19657">MLNTQRELHQARYKMHAIFMLYGLTTKVDFLLKEMQHQKFQLALKKKGEKDKFIWIQGHLRILPFGLYEFIFPREYMDVVLTTLRFNMDVGYSLDQEMSILGMKIRPMKYLKKFLKIEDTPKFKDDKKLIWIMDDVAVVHIGIRKDADHAEKEGEYKGWTHEAI</sequence>
<comment type="caution">
    <text evidence="1">The sequence shown here is derived from an EMBL/GenBank/DDBJ whole genome shotgun (WGS) entry which is preliminary data.</text>
</comment>
<name>A0A0F9GJF4_9ZZZZ</name>
<accession>A0A0F9GJF4</accession>
<evidence type="ECO:0000313" key="1">
    <source>
        <dbReference type="EMBL" id="KKL90646.1"/>
    </source>
</evidence>
<protein>
    <submittedName>
        <fullName evidence="1">Uncharacterized protein</fullName>
    </submittedName>
</protein>
<gene>
    <name evidence="1" type="ORF">LCGC14_1902580</name>
</gene>
<proteinExistence type="predicted"/>
<organism evidence="1">
    <name type="scientific">marine sediment metagenome</name>
    <dbReference type="NCBI Taxonomy" id="412755"/>
    <lineage>
        <taxon>unclassified sequences</taxon>
        <taxon>metagenomes</taxon>
        <taxon>ecological metagenomes</taxon>
    </lineage>
</organism>
<dbReference type="EMBL" id="LAZR01019955">
    <property type="protein sequence ID" value="KKL90646.1"/>
    <property type="molecule type" value="Genomic_DNA"/>
</dbReference>
<reference evidence="1" key="1">
    <citation type="journal article" date="2015" name="Nature">
        <title>Complex archaea that bridge the gap between prokaryotes and eukaryotes.</title>
        <authorList>
            <person name="Spang A."/>
            <person name="Saw J.H."/>
            <person name="Jorgensen S.L."/>
            <person name="Zaremba-Niedzwiedzka K."/>
            <person name="Martijn J."/>
            <person name="Lind A.E."/>
            <person name="van Eijk R."/>
            <person name="Schleper C."/>
            <person name="Guy L."/>
            <person name="Ettema T.J."/>
        </authorList>
    </citation>
    <scope>NUCLEOTIDE SEQUENCE</scope>
</reference>